<evidence type="ECO:0000313" key="2">
    <source>
        <dbReference type="EMBL" id="KAK9694843.1"/>
    </source>
</evidence>
<feature type="compositionally biased region" description="Basic and acidic residues" evidence="1">
    <location>
        <begin position="62"/>
        <end position="71"/>
    </location>
</feature>
<sequence length="94" mass="10640">MTFSHPKSQDPEHEDLDEDEMAAIAFAEAPSDQPKPVERPHSEEHVENHDQSGSADLQATDVQREHRRELQANDQPEQANQPILATKSPNYRTS</sequence>
<feature type="compositionally biased region" description="Acidic residues" evidence="1">
    <location>
        <begin position="12"/>
        <end position="21"/>
    </location>
</feature>
<reference evidence="2 3" key="1">
    <citation type="journal article" date="2024" name="BMC Genomics">
        <title>De novo assembly and annotation of Popillia japonica's genome with initial clues to its potential as an invasive pest.</title>
        <authorList>
            <person name="Cucini C."/>
            <person name="Boschi S."/>
            <person name="Funari R."/>
            <person name="Cardaioli E."/>
            <person name="Iannotti N."/>
            <person name="Marturano G."/>
            <person name="Paoli F."/>
            <person name="Bruttini M."/>
            <person name="Carapelli A."/>
            <person name="Frati F."/>
            <person name="Nardi F."/>
        </authorList>
    </citation>
    <scope>NUCLEOTIDE SEQUENCE [LARGE SCALE GENOMIC DNA]</scope>
    <source>
        <strain evidence="2">DMR45628</strain>
    </source>
</reference>
<proteinExistence type="predicted"/>
<dbReference type="EMBL" id="JASPKY010000500">
    <property type="protein sequence ID" value="KAK9694843.1"/>
    <property type="molecule type" value="Genomic_DNA"/>
</dbReference>
<dbReference type="AlphaFoldDB" id="A0AAW1IXA1"/>
<feature type="compositionally biased region" description="Polar residues" evidence="1">
    <location>
        <begin position="51"/>
        <end position="61"/>
    </location>
</feature>
<name>A0AAW1IXA1_POPJA</name>
<gene>
    <name evidence="2" type="ORF">QE152_g33253</name>
</gene>
<comment type="caution">
    <text evidence="2">The sequence shown here is derived from an EMBL/GenBank/DDBJ whole genome shotgun (WGS) entry which is preliminary data.</text>
</comment>
<dbReference type="Proteomes" id="UP001458880">
    <property type="component" value="Unassembled WGS sequence"/>
</dbReference>
<evidence type="ECO:0000313" key="3">
    <source>
        <dbReference type="Proteomes" id="UP001458880"/>
    </source>
</evidence>
<feature type="compositionally biased region" description="Polar residues" evidence="1">
    <location>
        <begin position="72"/>
        <end position="94"/>
    </location>
</feature>
<evidence type="ECO:0000256" key="1">
    <source>
        <dbReference type="SAM" id="MobiDB-lite"/>
    </source>
</evidence>
<feature type="compositionally biased region" description="Basic and acidic residues" evidence="1">
    <location>
        <begin position="35"/>
        <end position="50"/>
    </location>
</feature>
<accession>A0AAW1IXA1</accession>
<feature type="region of interest" description="Disordered" evidence="1">
    <location>
        <begin position="1"/>
        <end position="94"/>
    </location>
</feature>
<keyword evidence="3" id="KW-1185">Reference proteome</keyword>
<organism evidence="2 3">
    <name type="scientific">Popillia japonica</name>
    <name type="common">Japanese beetle</name>
    <dbReference type="NCBI Taxonomy" id="7064"/>
    <lineage>
        <taxon>Eukaryota</taxon>
        <taxon>Metazoa</taxon>
        <taxon>Ecdysozoa</taxon>
        <taxon>Arthropoda</taxon>
        <taxon>Hexapoda</taxon>
        <taxon>Insecta</taxon>
        <taxon>Pterygota</taxon>
        <taxon>Neoptera</taxon>
        <taxon>Endopterygota</taxon>
        <taxon>Coleoptera</taxon>
        <taxon>Polyphaga</taxon>
        <taxon>Scarabaeiformia</taxon>
        <taxon>Scarabaeidae</taxon>
        <taxon>Rutelinae</taxon>
        <taxon>Popillia</taxon>
    </lineage>
</organism>
<protein>
    <submittedName>
        <fullName evidence="2">Uncharacterized protein</fullName>
    </submittedName>
</protein>